<dbReference type="InterPro" id="IPR036866">
    <property type="entry name" value="RibonucZ/Hydroxyglut_hydro"/>
</dbReference>
<dbReference type="Pfam" id="PF23023">
    <property type="entry name" value="Anti-Pycsar_Apyc1"/>
    <property type="match status" value="1"/>
</dbReference>
<evidence type="ECO:0000313" key="3">
    <source>
        <dbReference type="EMBL" id="QDO98895.1"/>
    </source>
</evidence>
<evidence type="ECO:0000259" key="2">
    <source>
        <dbReference type="SMART" id="SM00849"/>
    </source>
</evidence>
<dbReference type="SUPFAM" id="SSF56281">
    <property type="entry name" value="Metallo-hydrolase/oxidoreductase"/>
    <property type="match status" value="1"/>
</dbReference>
<dbReference type="OrthoDB" id="9803916at2"/>
<dbReference type="InterPro" id="IPR044094">
    <property type="entry name" value="AtsA-like_MBL-fold"/>
</dbReference>
<dbReference type="EMBL" id="CP041636">
    <property type="protein sequence ID" value="QDO98895.1"/>
    <property type="molecule type" value="Genomic_DNA"/>
</dbReference>
<evidence type="ECO:0000313" key="4">
    <source>
        <dbReference type="Proteomes" id="UP000317496"/>
    </source>
</evidence>
<dbReference type="Proteomes" id="UP000317496">
    <property type="component" value="Chromosome"/>
</dbReference>
<dbReference type="InterPro" id="IPR001279">
    <property type="entry name" value="Metallo-B-lactamas"/>
</dbReference>
<proteinExistence type="predicted"/>
<feature type="domain" description="Metallo-beta-lactamase" evidence="2">
    <location>
        <begin position="18"/>
        <end position="218"/>
    </location>
</feature>
<dbReference type="Gene3D" id="3.60.15.10">
    <property type="entry name" value="Ribonuclease Z/Hydroxyacylglutathione hydrolase-like"/>
    <property type="match status" value="1"/>
</dbReference>
<dbReference type="GO" id="GO:0042781">
    <property type="term" value="F:3'-tRNA processing endoribonuclease activity"/>
    <property type="evidence" value="ECO:0007669"/>
    <property type="project" value="TreeGrafter"/>
</dbReference>
<organism evidence="3 4">
    <name type="scientific">Ferrovibrio terrae</name>
    <dbReference type="NCBI Taxonomy" id="2594003"/>
    <lineage>
        <taxon>Bacteria</taxon>
        <taxon>Pseudomonadati</taxon>
        <taxon>Pseudomonadota</taxon>
        <taxon>Alphaproteobacteria</taxon>
        <taxon>Rhodospirillales</taxon>
        <taxon>Rhodospirillaceae</taxon>
        <taxon>Ferrovibrio</taxon>
    </lineage>
</organism>
<dbReference type="PANTHER" id="PTHR46018">
    <property type="entry name" value="ZINC PHOSPHODIESTERASE ELAC PROTEIN 1"/>
    <property type="match status" value="1"/>
</dbReference>
<dbReference type="AlphaFoldDB" id="A0A516H5A7"/>
<dbReference type="RefSeq" id="WP_144257892.1">
    <property type="nucleotide sequence ID" value="NZ_CP041636.1"/>
</dbReference>
<dbReference type="CDD" id="cd07719">
    <property type="entry name" value="arylsulfatase_AtsA-like_MBL-fold"/>
    <property type="match status" value="1"/>
</dbReference>
<evidence type="ECO:0000256" key="1">
    <source>
        <dbReference type="ARBA" id="ARBA00022801"/>
    </source>
</evidence>
<gene>
    <name evidence="3" type="ORF">FNB15_17185</name>
</gene>
<accession>A0A516H5A7</accession>
<reference evidence="3 4" key="1">
    <citation type="submission" date="2019-07" db="EMBL/GenBank/DDBJ databases">
        <title>Genome sequencing for Ferrovibrio sp. K5.</title>
        <authorList>
            <person name="Park S.-J."/>
        </authorList>
    </citation>
    <scope>NUCLEOTIDE SEQUENCE [LARGE SCALE GENOMIC DNA]</scope>
    <source>
        <strain evidence="3 4">K5</strain>
    </source>
</reference>
<dbReference type="PANTHER" id="PTHR46018:SF2">
    <property type="entry name" value="ZINC PHOSPHODIESTERASE ELAC PROTEIN 1"/>
    <property type="match status" value="1"/>
</dbReference>
<dbReference type="KEGG" id="fer:FNB15_17185"/>
<dbReference type="SMART" id="SM00849">
    <property type="entry name" value="Lactamase_B"/>
    <property type="match status" value="1"/>
</dbReference>
<keyword evidence="1 3" id="KW-0378">Hydrolase</keyword>
<protein>
    <submittedName>
        <fullName evidence="3">MBL fold metallo-hydrolase</fullName>
    </submittedName>
</protein>
<name>A0A516H5A7_9PROT</name>
<keyword evidence="4" id="KW-1185">Reference proteome</keyword>
<sequence length="292" mass="31634">MRVTLLGTGCPQVSTRRYGPASLLRTATRQFLIDCGSGVTQRLLAAGTSGKQIDAVLLTHLHSDHIVDLFQLIISSWHQGRDRPQHIFGPVGTRQYLKGLMALWKPELDQRIAHEKRPSTIALELEVTEVEPGRIIQDGGLSVIAVPVRHQPVKAAFGYVFADSKHKVAFSGDTAYCPELIQAAKDADALVHECFLHREMLALPGRSPETLANVASYHTLSTEVGKVAGQAHAACLILNHFVPVEFDPAALMSEVRADYAGPVLVGEDLMEFDAATRVVSHANGSIALPLAT</sequence>